<evidence type="ECO:0000313" key="2">
    <source>
        <dbReference type="Proteomes" id="UP000182944"/>
    </source>
</evidence>
<dbReference type="EMBL" id="FNNA01000001">
    <property type="protein sequence ID" value="SDW33379.1"/>
    <property type="molecule type" value="Genomic_DNA"/>
</dbReference>
<evidence type="ECO:0000313" key="1">
    <source>
        <dbReference type="EMBL" id="SDW33379.1"/>
    </source>
</evidence>
<gene>
    <name evidence="1" type="ORF">SAMN05444276_101686</name>
</gene>
<reference evidence="2" key="1">
    <citation type="submission" date="2016-10" db="EMBL/GenBank/DDBJ databases">
        <authorList>
            <person name="Varghese N."/>
            <person name="Submissions S."/>
        </authorList>
    </citation>
    <scope>NUCLEOTIDE SEQUENCE [LARGE SCALE GENOMIC DNA]</scope>
    <source>
        <strain evidence="2">DSM 29303</strain>
    </source>
</reference>
<dbReference type="STRING" id="1545044.SAMN05444276_101686"/>
<evidence type="ECO:0008006" key="3">
    <source>
        <dbReference type="Google" id="ProtNLM"/>
    </source>
</evidence>
<organism evidence="1 2">
    <name type="scientific">Paracoccus sanguinis</name>
    <dbReference type="NCBI Taxonomy" id="1545044"/>
    <lineage>
        <taxon>Bacteria</taxon>
        <taxon>Pseudomonadati</taxon>
        <taxon>Pseudomonadota</taxon>
        <taxon>Alphaproteobacteria</taxon>
        <taxon>Rhodobacterales</taxon>
        <taxon>Paracoccaceae</taxon>
        <taxon>Paracoccus</taxon>
    </lineage>
</organism>
<dbReference type="Pfam" id="PF06252">
    <property type="entry name" value="GemA"/>
    <property type="match status" value="1"/>
</dbReference>
<dbReference type="Proteomes" id="UP000182944">
    <property type="component" value="Unassembled WGS sequence"/>
</dbReference>
<accession>A0A1H2SQQ0</accession>
<dbReference type="InterPro" id="IPR009363">
    <property type="entry name" value="Phage_Mu_Gp16"/>
</dbReference>
<name>A0A1H2SQQ0_9RHOB</name>
<proteinExistence type="predicted"/>
<dbReference type="AlphaFoldDB" id="A0A1H2SQQ0"/>
<protein>
    <recommendedName>
        <fullName evidence="3">Regulatory protein GemA</fullName>
    </recommendedName>
</protein>
<keyword evidence="2" id="KW-1185">Reference proteome</keyword>
<sequence length="143" mass="16350">MRALRQGDGAVMARDPLLAQIHIARQQLGLEEDDYRSILERVTGKRSSAELSDTQRRAVIAELKRRGFKSRGANRPKSSKPYVRKVFALWGELKRTGVWREPGIASLRAFVKKMAGVDDPEFMDHDEARKVIEAMKKMQERAE</sequence>